<evidence type="ECO:0000256" key="5">
    <source>
        <dbReference type="ARBA" id="ARBA00022840"/>
    </source>
</evidence>
<reference evidence="10" key="1">
    <citation type="journal article" date="2020" name="Nature">
        <title>Giant virus diversity and host interactions through global metagenomics.</title>
        <authorList>
            <person name="Schulz F."/>
            <person name="Roux S."/>
            <person name="Paez-Espino D."/>
            <person name="Jungbluth S."/>
            <person name="Walsh D.A."/>
            <person name="Denef V.J."/>
            <person name="McMahon K.D."/>
            <person name="Konstantinidis K.T."/>
            <person name="Eloe-Fadrosh E.A."/>
            <person name="Kyrpides N.C."/>
            <person name="Woyke T."/>
        </authorList>
    </citation>
    <scope>NUCLEOTIDE SEQUENCE</scope>
    <source>
        <strain evidence="10">GVMAG-M-3300010158-60</strain>
    </source>
</reference>
<keyword evidence="3" id="KW-0378">Hydrolase</keyword>
<dbReference type="GO" id="GO:0016787">
    <property type="term" value="F:hydrolase activity"/>
    <property type="evidence" value="ECO:0007669"/>
    <property type="project" value="UniProtKB-KW"/>
</dbReference>
<dbReference type="InterPro" id="IPR014001">
    <property type="entry name" value="Helicase_ATP-bd"/>
</dbReference>
<dbReference type="AlphaFoldDB" id="A0A6C0BC79"/>
<dbReference type="GO" id="GO:0003724">
    <property type="term" value="F:RNA helicase activity"/>
    <property type="evidence" value="ECO:0007669"/>
    <property type="project" value="UniProtKB-EC"/>
</dbReference>
<dbReference type="InterPro" id="IPR027417">
    <property type="entry name" value="P-loop_NTPase"/>
</dbReference>
<dbReference type="InterPro" id="IPR011545">
    <property type="entry name" value="DEAD/DEAH_box_helicase_dom"/>
</dbReference>
<feature type="domain" description="DEAD-box RNA helicase Q" evidence="9">
    <location>
        <begin position="15"/>
        <end position="43"/>
    </location>
</feature>
<dbReference type="GO" id="GO:0005524">
    <property type="term" value="F:ATP binding"/>
    <property type="evidence" value="ECO:0007669"/>
    <property type="project" value="UniProtKB-KW"/>
</dbReference>
<evidence type="ECO:0000259" key="8">
    <source>
        <dbReference type="PROSITE" id="PS51194"/>
    </source>
</evidence>
<keyword evidence="2" id="KW-0547">Nucleotide-binding</keyword>
<sequence>MSVPTLVSDELRVFETFDEMGLPDTLLRGIYAHGFEKPSMIQRKAIVPIREGRDVLAQAQSGTGKTGAFSIGAMCRVDPTLKKPQILVLVPTRELAQQIEYVATHLGSHLPLSVYAATGGTPLGTDLRALERGAQYVIGTPGRIYDLMHRGALQRQHLKVLIMDEADQMLEDRFREQVLCILQLGFPKDTRIALFSATMPQEVIEFSEKLLQNPVRILVPPEEVTLDGIKQYYVELQREDWKYEVLCDLYQQLNINQAIIYCNKRQKVEWLAEKMSAQGFPLSFIHGEMDVEERRRRMTDFRKGGIRVLISTDLLARGIDVQQVSLVINYELPVQRENYVHRIGRSGRFGRKGVAINLLVGDEMKLMKEIETHYATTLTTLPEDLAAIAL</sequence>
<evidence type="ECO:0000256" key="6">
    <source>
        <dbReference type="ARBA" id="ARBA00022884"/>
    </source>
</evidence>
<protein>
    <recommendedName>
        <fullName evidence="1">RNA helicase</fullName>
        <ecNumber evidence="1">3.6.4.13</ecNumber>
    </recommendedName>
</protein>
<evidence type="ECO:0000259" key="9">
    <source>
        <dbReference type="PROSITE" id="PS51195"/>
    </source>
</evidence>
<evidence type="ECO:0000256" key="2">
    <source>
        <dbReference type="ARBA" id="ARBA00022741"/>
    </source>
</evidence>
<dbReference type="PANTHER" id="PTHR47959:SF1">
    <property type="entry name" value="ATP-DEPENDENT RNA HELICASE DBPA"/>
    <property type="match status" value="1"/>
</dbReference>
<dbReference type="SUPFAM" id="SSF52540">
    <property type="entry name" value="P-loop containing nucleoside triphosphate hydrolases"/>
    <property type="match status" value="1"/>
</dbReference>
<dbReference type="InterPro" id="IPR001650">
    <property type="entry name" value="Helicase_C-like"/>
</dbReference>
<dbReference type="GO" id="GO:0003723">
    <property type="term" value="F:RNA binding"/>
    <property type="evidence" value="ECO:0007669"/>
    <property type="project" value="UniProtKB-KW"/>
</dbReference>
<dbReference type="SMART" id="SM00490">
    <property type="entry name" value="HELICc"/>
    <property type="match status" value="1"/>
</dbReference>
<dbReference type="EC" id="3.6.4.13" evidence="1"/>
<dbReference type="InterPro" id="IPR050079">
    <property type="entry name" value="DEAD_box_RNA_helicase"/>
</dbReference>
<organism evidence="10">
    <name type="scientific">viral metagenome</name>
    <dbReference type="NCBI Taxonomy" id="1070528"/>
    <lineage>
        <taxon>unclassified sequences</taxon>
        <taxon>metagenomes</taxon>
        <taxon>organismal metagenomes</taxon>
    </lineage>
</organism>
<feature type="domain" description="Helicase C-terminal" evidence="8">
    <location>
        <begin position="228"/>
        <end position="389"/>
    </location>
</feature>
<dbReference type="Gene3D" id="3.40.50.300">
    <property type="entry name" value="P-loop containing nucleotide triphosphate hydrolases"/>
    <property type="match status" value="2"/>
</dbReference>
<dbReference type="CDD" id="cd18787">
    <property type="entry name" value="SF2_C_DEAD"/>
    <property type="match status" value="1"/>
</dbReference>
<proteinExistence type="predicted"/>
<dbReference type="EMBL" id="MN739108">
    <property type="protein sequence ID" value="QHS89341.1"/>
    <property type="molecule type" value="Genomic_DNA"/>
</dbReference>
<dbReference type="PROSITE" id="PS51195">
    <property type="entry name" value="Q_MOTIF"/>
    <property type="match status" value="1"/>
</dbReference>
<evidence type="ECO:0000259" key="7">
    <source>
        <dbReference type="PROSITE" id="PS51192"/>
    </source>
</evidence>
<evidence type="ECO:0000256" key="3">
    <source>
        <dbReference type="ARBA" id="ARBA00022801"/>
    </source>
</evidence>
<feature type="domain" description="Helicase ATP-binding" evidence="7">
    <location>
        <begin position="46"/>
        <end position="217"/>
    </location>
</feature>
<dbReference type="Pfam" id="PF00270">
    <property type="entry name" value="DEAD"/>
    <property type="match status" value="1"/>
</dbReference>
<dbReference type="PANTHER" id="PTHR47959">
    <property type="entry name" value="ATP-DEPENDENT RNA HELICASE RHLE-RELATED"/>
    <property type="match status" value="1"/>
</dbReference>
<dbReference type="SMART" id="SM00487">
    <property type="entry name" value="DEXDc"/>
    <property type="match status" value="1"/>
</dbReference>
<evidence type="ECO:0000256" key="4">
    <source>
        <dbReference type="ARBA" id="ARBA00022806"/>
    </source>
</evidence>
<keyword evidence="6" id="KW-0694">RNA-binding</keyword>
<name>A0A6C0BC79_9ZZZZ</name>
<dbReference type="GO" id="GO:0005829">
    <property type="term" value="C:cytosol"/>
    <property type="evidence" value="ECO:0007669"/>
    <property type="project" value="TreeGrafter"/>
</dbReference>
<dbReference type="PROSITE" id="PS51194">
    <property type="entry name" value="HELICASE_CTER"/>
    <property type="match status" value="1"/>
</dbReference>
<dbReference type="Pfam" id="PF00271">
    <property type="entry name" value="Helicase_C"/>
    <property type="match status" value="1"/>
</dbReference>
<keyword evidence="5" id="KW-0067">ATP-binding</keyword>
<dbReference type="FunFam" id="3.40.50.300:FF:000031">
    <property type="entry name" value="Eukaryotic initiation factor 4A-III"/>
    <property type="match status" value="1"/>
</dbReference>
<evidence type="ECO:0000313" key="10">
    <source>
        <dbReference type="EMBL" id="QHS89341.1"/>
    </source>
</evidence>
<dbReference type="InterPro" id="IPR014014">
    <property type="entry name" value="RNA_helicase_DEAD_Q_motif"/>
</dbReference>
<keyword evidence="4" id="KW-0347">Helicase</keyword>
<dbReference type="PROSITE" id="PS51192">
    <property type="entry name" value="HELICASE_ATP_BIND_1"/>
    <property type="match status" value="1"/>
</dbReference>
<accession>A0A6C0BC79</accession>
<evidence type="ECO:0000256" key="1">
    <source>
        <dbReference type="ARBA" id="ARBA00012552"/>
    </source>
</evidence>